<dbReference type="EMBL" id="JAWCUD010000003">
    <property type="protein sequence ID" value="MDU0202019.1"/>
    <property type="molecule type" value="Genomic_DNA"/>
</dbReference>
<dbReference type="InterPro" id="IPR036291">
    <property type="entry name" value="NAD(P)-bd_dom_sf"/>
</dbReference>
<protein>
    <recommendedName>
        <fullName evidence="10">Glycosyl hydrolase family 4 C-terminal domain-containing protein</fullName>
    </recommendedName>
</protein>
<dbReference type="SUPFAM" id="SSF51735">
    <property type="entry name" value="NAD(P)-binding Rossmann-fold domains"/>
    <property type="match status" value="1"/>
</dbReference>
<dbReference type="Pfam" id="PF02056">
    <property type="entry name" value="Glyco_hydro_4"/>
    <property type="match status" value="1"/>
</dbReference>
<dbReference type="InterPro" id="IPR022616">
    <property type="entry name" value="Glyco_hydro_4_C"/>
</dbReference>
<evidence type="ECO:0000256" key="5">
    <source>
        <dbReference type="ARBA" id="ARBA00023027"/>
    </source>
</evidence>
<evidence type="ECO:0000313" key="11">
    <source>
        <dbReference type="EMBL" id="MDU0202019.1"/>
    </source>
</evidence>
<dbReference type="PANTHER" id="PTHR32092:SF6">
    <property type="entry name" value="ALPHA-GALACTOSIDASE"/>
    <property type="match status" value="1"/>
</dbReference>
<evidence type="ECO:0000259" key="10">
    <source>
        <dbReference type="Pfam" id="PF11975"/>
    </source>
</evidence>
<proteinExistence type="inferred from homology"/>
<keyword evidence="4 9" id="KW-0378">Hydrolase</keyword>
<dbReference type="InterPro" id="IPR001088">
    <property type="entry name" value="Glyco_hydro_4"/>
</dbReference>
<evidence type="ECO:0000313" key="12">
    <source>
        <dbReference type="Proteomes" id="UP001260980"/>
    </source>
</evidence>
<dbReference type="RefSeq" id="WP_315951967.1">
    <property type="nucleotide sequence ID" value="NZ_JAWCUD010000003.1"/>
</dbReference>
<dbReference type="Proteomes" id="UP001260980">
    <property type="component" value="Unassembled WGS sequence"/>
</dbReference>
<evidence type="ECO:0000256" key="6">
    <source>
        <dbReference type="ARBA" id="ARBA00023211"/>
    </source>
</evidence>
<dbReference type="SUPFAM" id="SSF56327">
    <property type="entry name" value="LDH C-terminal domain-like"/>
    <property type="match status" value="1"/>
</dbReference>
<comment type="caution">
    <text evidence="11">The sequence shown here is derived from an EMBL/GenBank/DDBJ whole genome shotgun (WGS) entry which is preliminary data.</text>
</comment>
<evidence type="ECO:0000256" key="7">
    <source>
        <dbReference type="ARBA" id="ARBA00023277"/>
    </source>
</evidence>
<evidence type="ECO:0000256" key="4">
    <source>
        <dbReference type="ARBA" id="ARBA00022801"/>
    </source>
</evidence>
<name>A0ABU3RCK6_9BACL</name>
<comment type="cofactor">
    <cofactor evidence="9">
        <name>NAD(+)</name>
        <dbReference type="ChEBI" id="CHEBI:57540"/>
    </cofactor>
    <text evidence="9">Binds 1 NAD(+) per subunit.</text>
</comment>
<evidence type="ECO:0000256" key="3">
    <source>
        <dbReference type="ARBA" id="ARBA00022723"/>
    </source>
</evidence>
<dbReference type="InterPro" id="IPR015955">
    <property type="entry name" value="Lactate_DH/Glyco_Ohase_4_C"/>
</dbReference>
<keyword evidence="5 9" id="KW-0520">NAD</keyword>
<keyword evidence="12" id="KW-1185">Reference proteome</keyword>
<dbReference type="InterPro" id="IPR019802">
    <property type="entry name" value="GlycHydrolase_4_CS"/>
</dbReference>
<dbReference type="PANTHER" id="PTHR32092">
    <property type="entry name" value="6-PHOSPHO-BETA-GLUCOSIDASE-RELATED"/>
    <property type="match status" value="1"/>
</dbReference>
<sequence length="461" mass="51094">MDSMNLTIIGGGSVNWMAGLMRDVYLLDEIQGGEIRLVDPNREHVEAVAAMLHTFNRLRNKEYRVRIMDDRKEALQGADFVLTTFSPGAMDAFWNDLELPIQYGIRQPVSMTVGPCGISASLRTAPVAYELVQEMEEICPGAWLFNVTNPMSVVTRAMNKAAKSVKVVGMCHELHAAPKYFGPMLGLPKPEGMNVTDYLYRWLPEQGFHYEVAGVNHFIWLTKAELNGQDVRPRIRAYAQEHWDIEDEGAAGKHDSFHNKSAAKLALCRHFGYLPLAGDRHLIEFYPSLCNVRNGYGMKYGVLKTTVDARRLTKVHQLDTIRQLASGVKEVSWQRSGEEMTEIIKAIVTGGETPAIVNVPNEGQIGNMPKDVIVETLATVGSSGIHPWASGDLPGPVGSLCRLHADVHELTLKAALEGSRETLIEALSLDPLSGLADFSELGELADSLLRANRSWLPRFFN</sequence>
<feature type="domain" description="Glycosyl hydrolase family 4 C-terminal" evidence="10">
    <location>
        <begin position="212"/>
        <end position="432"/>
    </location>
</feature>
<dbReference type="InterPro" id="IPR053715">
    <property type="entry name" value="GH4_Enzyme_sf"/>
</dbReference>
<keyword evidence="7" id="KW-0119">Carbohydrate metabolism</keyword>
<keyword evidence="8 9" id="KW-0326">Glycosidase</keyword>
<evidence type="ECO:0000256" key="1">
    <source>
        <dbReference type="ARBA" id="ARBA00001936"/>
    </source>
</evidence>
<dbReference type="Pfam" id="PF11975">
    <property type="entry name" value="Glyco_hydro_4C"/>
    <property type="match status" value="1"/>
</dbReference>
<evidence type="ECO:0000256" key="9">
    <source>
        <dbReference type="RuleBase" id="RU361152"/>
    </source>
</evidence>
<dbReference type="Gene3D" id="3.90.1820.10">
    <property type="entry name" value="AglA-like glucosidase"/>
    <property type="match status" value="1"/>
</dbReference>
<comment type="cofactor">
    <cofactor evidence="1">
        <name>Mn(2+)</name>
        <dbReference type="ChEBI" id="CHEBI:29035"/>
    </cofactor>
</comment>
<comment type="similarity">
    <text evidence="2 9">Belongs to the glycosyl hydrolase 4 family.</text>
</comment>
<evidence type="ECO:0000256" key="2">
    <source>
        <dbReference type="ARBA" id="ARBA00010141"/>
    </source>
</evidence>
<accession>A0ABU3RCK6</accession>
<organism evidence="11 12">
    <name type="scientific">Paenibacillus violae</name>
    <dbReference type="NCBI Taxonomy" id="3077234"/>
    <lineage>
        <taxon>Bacteria</taxon>
        <taxon>Bacillati</taxon>
        <taxon>Bacillota</taxon>
        <taxon>Bacilli</taxon>
        <taxon>Bacillales</taxon>
        <taxon>Paenibacillaceae</taxon>
        <taxon>Paenibacillus</taxon>
    </lineage>
</organism>
<evidence type="ECO:0000256" key="8">
    <source>
        <dbReference type="ARBA" id="ARBA00023295"/>
    </source>
</evidence>
<reference evidence="11 12" key="1">
    <citation type="submission" date="2023-10" db="EMBL/GenBank/DDBJ databases">
        <title>Paenibacillus strain PFR10 Genome sequencing and assembly.</title>
        <authorList>
            <person name="Kim I."/>
        </authorList>
    </citation>
    <scope>NUCLEOTIDE SEQUENCE [LARGE SCALE GENOMIC DNA]</scope>
    <source>
        <strain evidence="11 12">PFR10</strain>
    </source>
</reference>
<dbReference type="PRINTS" id="PR00732">
    <property type="entry name" value="GLHYDRLASE4"/>
</dbReference>
<dbReference type="PROSITE" id="PS01324">
    <property type="entry name" value="GLYCOSYL_HYDROL_F4"/>
    <property type="match status" value="1"/>
</dbReference>
<gene>
    <name evidence="11" type="ORF">RQP52_13005</name>
</gene>
<keyword evidence="3" id="KW-0479">Metal-binding</keyword>
<keyword evidence="6" id="KW-0464">Manganese</keyword>